<keyword evidence="4 9" id="KW-0812">Transmembrane</keyword>
<gene>
    <name evidence="10" type="primary">mreD</name>
    <name evidence="10" type="ORF">OPDIPICF_00281</name>
</gene>
<dbReference type="PIRSF" id="PIRSF018472">
    <property type="entry name" value="MreD_proteobac"/>
    <property type="match status" value="1"/>
</dbReference>
<dbReference type="OrthoDB" id="6647425at2"/>
<evidence type="ECO:0000313" key="11">
    <source>
        <dbReference type="Proteomes" id="UP000441399"/>
    </source>
</evidence>
<keyword evidence="8" id="KW-0997">Cell inner membrane</keyword>
<dbReference type="InterPro" id="IPR007227">
    <property type="entry name" value="Cell_shape_determining_MreD"/>
</dbReference>
<evidence type="ECO:0000256" key="6">
    <source>
        <dbReference type="ARBA" id="ARBA00022989"/>
    </source>
</evidence>
<dbReference type="Pfam" id="PF04093">
    <property type="entry name" value="MreD"/>
    <property type="match status" value="1"/>
</dbReference>
<evidence type="ECO:0000256" key="4">
    <source>
        <dbReference type="ARBA" id="ARBA00022692"/>
    </source>
</evidence>
<evidence type="ECO:0000256" key="9">
    <source>
        <dbReference type="SAM" id="Phobius"/>
    </source>
</evidence>
<dbReference type="InterPro" id="IPR026034">
    <property type="entry name" value="MreD_proteobac"/>
</dbReference>
<keyword evidence="6 9" id="KW-1133">Transmembrane helix</keyword>
<dbReference type="NCBIfam" id="TIGR03426">
    <property type="entry name" value="shape_MreD"/>
    <property type="match status" value="1"/>
</dbReference>
<evidence type="ECO:0000256" key="3">
    <source>
        <dbReference type="ARBA" id="ARBA00022475"/>
    </source>
</evidence>
<dbReference type="GO" id="GO:0005886">
    <property type="term" value="C:plasma membrane"/>
    <property type="evidence" value="ECO:0007669"/>
    <property type="project" value="UniProtKB-SubCell"/>
</dbReference>
<feature type="transmembrane region" description="Helical" evidence="9">
    <location>
        <begin position="99"/>
        <end position="116"/>
    </location>
</feature>
<evidence type="ECO:0000256" key="7">
    <source>
        <dbReference type="ARBA" id="ARBA00023136"/>
    </source>
</evidence>
<proteinExistence type="inferred from homology"/>
<evidence type="ECO:0000256" key="8">
    <source>
        <dbReference type="PIRNR" id="PIRNR018472"/>
    </source>
</evidence>
<name>A0A5S9MVT6_9GAMM</name>
<keyword evidence="3 8" id="KW-1003">Cell membrane</keyword>
<feature type="transmembrane region" description="Helical" evidence="9">
    <location>
        <begin position="6"/>
        <end position="22"/>
    </location>
</feature>
<comment type="subcellular location">
    <subcellularLocation>
        <location evidence="8">Cell inner membrane</location>
    </subcellularLocation>
    <subcellularLocation>
        <location evidence="1">Cell membrane</location>
        <topology evidence="1">Multi-pass membrane protein</topology>
    </subcellularLocation>
</comment>
<accession>A0A5S9MVT6</accession>
<comment type="similarity">
    <text evidence="2 8">Belongs to the MreD family.</text>
</comment>
<dbReference type="GO" id="GO:0008360">
    <property type="term" value="P:regulation of cell shape"/>
    <property type="evidence" value="ECO:0007669"/>
    <property type="project" value="UniProtKB-UniRule"/>
</dbReference>
<feature type="transmembrane region" description="Helical" evidence="9">
    <location>
        <begin position="69"/>
        <end position="87"/>
    </location>
</feature>
<reference evidence="10 11" key="1">
    <citation type="submission" date="2019-11" db="EMBL/GenBank/DDBJ databases">
        <authorList>
            <person name="Holert J."/>
        </authorList>
    </citation>
    <scope>NUCLEOTIDE SEQUENCE [LARGE SCALE GENOMIC DNA]</scope>
    <source>
        <strain evidence="10">SB11_3</strain>
    </source>
</reference>
<dbReference type="PANTHER" id="PTHR37484:SF1">
    <property type="entry name" value="ROD SHAPE-DETERMINING PROTEIN MRED"/>
    <property type="match status" value="1"/>
</dbReference>
<dbReference type="AlphaFoldDB" id="A0A5S9MVT6"/>
<comment type="function">
    <text evidence="8">Involved in formation of the rod shape of the cell. May also contribute to regulation of formation of penicillin-binding proteins.</text>
</comment>
<evidence type="ECO:0000256" key="2">
    <source>
        <dbReference type="ARBA" id="ARBA00007776"/>
    </source>
</evidence>
<keyword evidence="5 8" id="KW-0133">Cell shape</keyword>
<protein>
    <recommendedName>
        <fullName evidence="8">Rod shape-determining protein MreD</fullName>
    </recommendedName>
</protein>
<evidence type="ECO:0000313" key="10">
    <source>
        <dbReference type="EMBL" id="CAA0081187.1"/>
    </source>
</evidence>
<keyword evidence="11" id="KW-1185">Reference proteome</keyword>
<dbReference type="PANTHER" id="PTHR37484">
    <property type="entry name" value="ROD SHAPE-DETERMINING PROTEIN MRED"/>
    <property type="match status" value="1"/>
</dbReference>
<dbReference type="EMBL" id="CACSIO010000001">
    <property type="protein sequence ID" value="CAA0081187.1"/>
    <property type="molecule type" value="Genomic_DNA"/>
</dbReference>
<organism evidence="10 11">
    <name type="scientific">BD1-7 clade bacterium</name>
    <dbReference type="NCBI Taxonomy" id="2029982"/>
    <lineage>
        <taxon>Bacteria</taxon>
        <taxon>Pseudomonadati</taxon>
        <taxon>Pseudomonadota</taxon>
        <taxon>Gammaproteobacteria</taxon>
        <taxon>Cellvibrionales</taxon>
        <taxon>Spongiibacteraceae</taxon>
        <taxon>BD1-7 clade</taxon>
    </lineage>
</organism>
<keyword evidence="7 8" id="KW-0472">Membrane</keyword>
<dbReference type="Proteomes" id="UP000441399">
    <property type="component" value="Unassembled WGS sequence"/>
</dbReference>
<sequence length="161" mass="18466">MKANLLIWSTVFCALMLSILDMPNWSMLGRPEWVILVLIYWVLAMPERCGVLSGAFAGLCQDLIMGSPLGKHALAYAFVLAIVMVMHKRLRMYDIWHQAGIVFLLILFQYLIMYWVDLLVGFPAAGLWIIFPALISALIWPWLLVVLRSLRRRFGLMVRIG</sequence>
<evidence type="ECO:0000256" key="5">
    <source>
        <dbReference type="ARBA" id="ARBA00022960"/>
    </source>
</evidence>
<evidence type="ECO:0000256" key="1">
    <source>
        <dbReference type="ARBA" id="ARBA00004651"/>
    </source>
</evidence>
<feature type="transmembrane region" description="Helical" evidence="9">
    <location>
        <begin position="122"/>
        <end position="147"/>
    </location>
</feature>